<keyword evidence="3" id="KW-1185">Reference proteome</keyword>
<sequence length="332" mass="37842">MEIFSVIIAVSLTMFLFSSLSSMLVELINRKLNTRSKQLNDMLHTFYTEELKPYTTSDEPADAADKFVRHVDKKDSKERITTNEFMRSLAKTDTGYQIFESIENNAQYFIEDIAYRFEEIGERYSEYYRLHARKVNILVSVFLAFAMNINLITIVHSLQYNNDASKALVEKAATLVHAQPNAPSSTELQSVLTEINSLNIPYGWPKQPFINNDAMPLDIGAYALAFRDSIAMGIDQFGLGWLIWIVTTLITGMLIGLGSPFWFDVLKRLFVFNRFANVMFSATKNPTNDVPSEPVVQPWDAFKQGIQARRVEQKLLEKIQGDSSDNTQSKND</sequence>
<feature type="transmembrane region" description="Helical" evidence="1">
    <location>
        <begin position="135"/>
        <end position="158"/>
    </location>
</feature>
<dbReference type="AlphaFoldDB" id="A0A167D8V3"/>
<evidence type="ECO:0000256" key="1">
    <source>
        <dbReference type="SAM" id="Phobius"/>
    </source>
</evidence>
<reference evidence="2 3" key="1">
    <citation type="submission" date="2013-07" db="EMBL/GenBank/DDBJ databases">
        <title>Comparative Genomic and Metabolomic Analysis of Twelve Strains of Pseudoalteromonas luteoviolacea.</title>
        <authorList>
            <person name="Vynne N.G."/>
            <person name="Mansson M."/>
            <person name="Gram L."/>
        </authorList>
    </citation>
    <scope>NUCLEOTIDE SEQUENCE [LARGE SCALE GENOMIC DNA]</scope>
    <source>
        <strain evidence="2 3">DSM 6061</strain>
    </source>
</reference>
<gene>
    <name evidence="2" type="ORF">N475_05870</name>
</gene>
<evidence type="ECO:0000313" key="3">
    <source>
        <dbReference type="Proteomes" id="UP000076643"/>
    </source>
</evidence>
<evidence type="ECO:0000313" key="2">
    <source>
        <dbReference type="EMBL" id="KZN48552.1"/>
    </source>
</evidence>
<feature type="transmembrane region" description="Helical" evidence="1">
    <location>
        <begin position="241"/>
        <end position="263"/>
    </location>
</feature>
<protein>
    <submittedName>
        <fullName evidence="2">Uncharacterized protein</fullName>
    </submittedName>
</protein>
<keyword evidence="1" id="KW-1133">Transmembrane helix</keyword>
<feature type="transmembrane region" description="Helical" evidence="1">
    <location>
        <begin position="6"/>
        <end position="28"/>
    </location>
</feature>
<proteinExistence type="predicted"/>
<dbReference type="Proteomes" id="UP000076643">
    <property type="component" value="Unassembled WGS sequence"/>
</dbReference>
<accession>A0A167D8V3</accession>
<keyword evidence="1" id="KW-0472">Membrane</keyword>
<dbReference type="EMBL" id="AUYB01000002">
    <property type="protein sequence ID" value="KZN48552.1"/>
    <property type="molecule type" value="Genomic_DNA"/>
</dbReference>
<name>A0A167D8V3_9GAMM</name>
<dbReference type="RefSeq" id="WP_063364473.1">
    <property type="nucleotide sequence ID" value="NZ_AQHB01000041.1"/>
</dbReference>
<organism evidence="2 3">
    <name type="scientific">Pseudoalteromonas luteoviolacea DSM 6061</name>
    <dbReference type="NCBI Taxonomy" id="1365250"/>
    <lineage>
        <taxon>Bacteria</taxon>
        <taxon>Pseudomonadati</taxon>
        <taxon>Pseudomonadota</taxon>
        <taxon>Gammaproteobacteria</taxon>
        <taxon>Alteromonadales</taxon>
        <taxon>Pseudoalteromonadaceae</taxon>
        <taxon>Pseudoalteromonas</taxon>
    </lineage>
</organism>
<comment type="caution">
    <text evidence="2">The sequence shown here is derived from an EMBL/GenBank/DDBJ whole genome shotgun (WGS) entry which is preliminary data.</text>
</comment>
<dbReference type="PATRIC" id="fig|1365250.3.peg.23"/>
<keyword evidence="1" id="KW-0812">Transmembrane</keyword>